<keyword evidence="2" id="KW-1185">Reference proteome</keyword>
<proteinExistence type="predicted"/>
<evidence type="ECO:0008006" key="3">
    <source>
        <dbReference type="Google" id="ProtNLM"/>
    </source>
</evidence>
<evidence type="ECO:0000313" key="2">
    <source>
        <dbReference type="Proteomes" id="UP000267268"/>
    </source>
</evidence>
<dbReference type="RefSeq" id="WP_126611701.1">
    <property type="nucleotide sequence ID" value="NZ_CP034562.1"/>
</dbReference>
<protein>
    <recommendedName>
        <fullName evidence="3">Alpha/beta hydrolase</fullName>
    </recommendedName>
</protein>
<reference evidence="1 2" key="1">
    <citation type="submission" date="2018-12" db="EMBL/GenBank/DDBJ databases">
        <title>Flammeovirga pectinis sp. nov., isolated from the gut of the Korean scallop, Patinopecten yessoensis.</title>
        <authorList>
            <person name="Bae J.-W."/>
            <person name="Jeong Y.-S."/>
            <person name="Kang W."/>
        </authorList>
    </citation>
    <scope>NUCLEOTIDE SEQUENCE [LARGE SCALE GENOMIC DNA]</scope>
    <source>
        <strain evidence="1 2">L12M1</strain>
    </source>
</reference>
<sequence>MNSSKEWVSIKFDAPFLTNNTLTSEMDALWFVFHGYGQLAEHFIRRFDVLDSSTNHVVALQGLSKFYLDNNYKKVGASWMTKLEREVDILHQKRYIDEVFYNRLMKADKKEMKLNFFAFSQGGATLLRWLKDAQPKVDNLIMWAADLPSELTVTDFNFLSEESNLVVVLGNQDPFAKMIDITRQKELLQNLPCSTEFVSFDGGHLVKRDVLETIIEKLNCKTNF</sequence>
<dbReference type="OrthoDB" id="595091at2"/>
<dbReference type="EMBL" id="CP034562">
    <property type="protein sequence ID" value="AZQ61331.1"/>
    <property type="molecule type" value="Genomic_DNA"/>
</dbReference>
<dbReference type="Proteomes" id="UP000267268">
    <property type="component" value="Chromosome 1"/>
</dbReference>
<dbReference type="Gene3D" id="3.40.50.1820">
    <property type="entry name" value="alpha/beta hydrolase"/>
    <property type="match status" value="1"/>
</dbReference>
<organism evidence="1 2">
    <name type="scientific">Flammeovirga pectinis</name>
    <dbReference type="NCBI Taxonomy" id="2494373"/>
    <lineage>
        <taxon>Bacteria</taxon>
        <taxon>Pseudomonadati</taxon>
        <taxon>Bacteroidota</taxon>
        <taxon>Cytophagia</taxon>
        <taxon>Cytophagales</taxon>
        <taxon>Flammeovirgaceae</taxon>
        <taxon>Flammeovirga</taxon>
    </lineage>
</organism>
<name>A0A3Q9FM39_9BACT</name>
<dbReference type="KEGG" id="fll:EI427_03560"/>
<dbReference type="SUPFAM" id="SSF53474">
    <property type="entry name" value="alpha/beta-Hydrolases"/>
    <property type="match status" value="1"/>
</dbReference>
<evidence type="ECO:0000313" key="1">
    <source>
        <dbReference type="EMBL" id="AZQ61331.1"/>
    </source>
</evidence>
<dbReference type="AlphaFoldDB" id="A0A3Q9FM39"/>
<accession>A0A3Q9FM39</accession>
<gene>
    <name evidence="1" type="ORF">EI427_03560</name>
</gene>
<dbReference type="InterPro" id="IPR029058">
    <property type="entry name" value="AB_hydrolase_fold"/>
</dbReference>